<dbReference type="GO" id="GO:0042026">
    <property type="term" value="P:protein refolding"/>
    <property type="evidence" value="ECO:0007669"/>
    <property type="project" value="TreeGrafter"/>
</dbReference>
<gene>
    <name evidence="2" type="ORF">AAFF_G00134520</name>
</gene>
<sequence length="181" mass="20732">MQTGNQRKESAEGLLVLENRRSFSADFSVGQPTSLALRPIGSHLWASPAFSVSWDPWINMAERIIPHAYPMSVDYEMSSPRRIYDQNFAEALTSQDLLAPTLFHGYYIRPRINKQLERGFSQVDNEDDWYRVQLDVCQFMPSELSVRTVDNLLEAPRKSDDLEPAINQLKIHMDKKGAKSS</sequence>
<accession>A0AAD7RPZ5</accession>
<organism evidence="2 3">
    <name type="scientific">Aldrovandia affinis</name>
    <dbReference type="NCBI Taxonomy" id="143900"/>
    <lineage>
        <taxon>Eukaryota</taxon>
        <taxon>Metazoa</taxon>
        <taxon>Chordata</taxon>
        <taxon>Craniata</taxon>
        <taxon>Vertebrata</taxon>
        <taxon>Euteleostomi</taxon>
        <taxon>Actinopterygii</taxon>
        <taxon>Neopterygii</taxon>
        <taxon>Teleostei</taxon>
        <taxon>Notacanthiformes</taxon>
        <taxon>Halosauridae</taxon>
        <taxon>Aldrovandia</taxon>
    </lineage>
</organism>
<dbReference type="GO" id="GO:0043066">
    <property type="term" value="P:negative regulation of apoptotic process"/>
    <property type="evidence" value="ECO:0007669"/>
    <property type="project" value="TreeGrafter"/>
</dbReference>
<dbReference type="GO" id="GO:0005634">
    <property type="term" value="C:nucleus"/>
    <property type="evidence" value="ECO:0007669"/>
    <property type="project" value="TreeGrafter"/>
</dbReference>
<dbReference type="Pfam" id="PF00525">
    <property type="entry name" value="Crystallin"/>
    <property type="match status" value="1"/>
</dbReference>
<dbReference type="GO" id="GO:0005737">
    <property type="term" value="C:cytoplasm"/>
    <property type="evidence" value="ECO:0007669"/>
    <property type="project" value="TreeGrafter"/>
</dbReference>
<protein>
    <recommendedName>
        <fullName evidence="1">Alpha-crystallin N-terminal domain-containing protein</fullName>
    </recommendedName>
</protein>
<keyword evidence="3" id="KW-1185">Reference proteome</keyword>
<evidence type="ECO:0000313" key="3">
    <source>
        <dbReference type="Proteomes" id="UP001221898"/>
    </source>
</evidence>
<feature type="domain" description="Alpha-crystallin N-terminal" evidence="1">
    <location>
        <begin position="79"/>
        <end position="112"/>
    </location>
</feature>
<proteinExistence type="predicted"/>
<comment type="caution">
    <text evidence="2">The sequence shown here is derived from an EMBL/GenBank/DDBJ whole genome shotgun (WGS) entry which is preliminary data.</text>
</comment>
<reference evidence="2" key="1">
    <citation type="journal article" date="2023" name="Science">
        <title>Genome structures resolve the early diversification of teleost fishes.</title>
        <authorList>
            <person name="Parey E."/>
            <person name="Louis A."/>
            <person name="Montfort J."/>
            <person name="Bouchez O."/>
            <person name="Roques C."/>
            <person name="Iampietro C."/>
            <person name="Lluch J."/>
            <person name="Castinel A."/>
            <person name="Donnadieu C."/>
            <person name="Desvignes T."/>
            <person name="Floi Bucao C."/>
            <person name="Jouanno E."/>
            <person name="Wen M."/>
            <person name="Mejri S."/>
            <person name="Dirks R."/>
            <person name="Jansen H."/>
            <person name="Henkel C."/>
            <person name="Chen W.J."/>
            <person name="Zahm M."/>
            <person name="Cabau C."/>
            <person name="Klopp C."/>
            <person name="Thompson A.W."/>
            <person name="Robinson-Rechavi M."/>
            <person name="Braasch I."/>
            <person name="Lecointre G."/>
            <person name="Bobe J."/>
            <person name="Postlethwait J.H."/>
            <person name="Berthelot C."/>
            <person name="Roest Crollius H."/>
            <person name="Guiguen Y."/>
        </authorList>
    </citation>
    <scope>NUCLEOTIDE SEQUENCE</scope>
    <source>
        <strain evidence="2">NC1722</strain>
    </source>
</reference>
<dbReference type="AlphaFoldDB" id="A0AAD7RPZ5"/>
<name>A0AAD7RPZ5_9TELE</name>
<evidence type="ECO:0000259" key="1">
    <source>
        <dbReference type="Pfam" id="PF00525"/>
    </source>
</evidence>
<dbReference type="EMBL" id="JAINUG010000196">
    <property type="protein sequence ID" value="KAJ8388298.1"/>
    <property type="molecule type" value="Genomic_DNA"/>
</dbReference>
<dbReference type="PANTHER" id="PTHR45640">
    <property type="entry name" value="HEAT SHOCK PROTEIN HSP-12.2-RELATED"/>
    <property type="match status" value="1"/>
</dbReference>
<evidence type="ECO:0000313" key="2">
    <source>
        <dbReference type="EMBL" id="KAJ8388298.1"/>
    </source>
</evidence>
<dbReference type="GO" id="GO:0009408">
    <property type="term" value="P:response to heat"/>
    <property type="evidence" value="ECO:0007669"/>
    <property type="project" value="TreeGrafter"/>
</dbReference>
<dbReference type="GO" id="GO:0051082">
    <property type="term" value="F:unfolded protein binding"/>
    <property type="evidence" value="ECO:0007669"/>
    <property type="project" value="TreeGrafter"/>
</dbReference>
<dbReference type="PANTHER" id="PTHR45640:SF27">
    <property type="entry name" value="HEAT SHOCK PROTEIN BETA-2"/>
    <property type="match status" value="1"/>
</dbReference>
<dbReference type="Proteomes" id="UP001221898">
    <property type="component" value="Unassembled WGS sequence"/>
</dbReference>
<dbReference type="InterPro" id="IPR001436">
    <property type="entry name" value="Alpha-crystallin/sHSP_animal"/>
</dbReference>
<dbReference type="GO" id="GO:0005212">
    <property type="term" value="F:structural constituent of eye lens"/>
    <property type="evidence" value="ECO:0007669"/>
    <property type="project" value="InterPro"/>
</dbReference>
<dbReference type="InterPro" id="IPR003090">
    <property type="entry name" value="Alpha-crystallin_N"/>
</dbReference>